<dbReference type="PANTHER" id="PTHR42705:SF2">
    <property type="entry name" value="BIFUNCTIONAL NON-HOMOLOGOUS END JOINING PROTEIN LIGD"/>
    <property type="match status" value="1"/>
</dbReference>
<evidence type="ECO:0000256" key="8">
    <source>
        <dbReference type="ARBA" id="ARBA00022741"/>
    </source>
</evidence>
<dbReference type="GO" id="GO:0005524">
    <property type="term" value="F:ATP binding"/>
    <property type="evidence" value="ECO:0007669"/>
    <property type="project" value="UniProtKB-KW"/>
</dbReference>
<evidence type="ECO:0000256" key="3">
    <source>
        <dbReference type="ARBA" id="ARBA00022598"/>
    </source>
</evidence>
<feature type="region of interest" description="Disordered" evidence="21">
    <location>
        <begin position="359"/>
        <end position="399"/>
    </location>
</feature>
<dbReference type="EMBL" id="BJYT01000013">
    <property type="protein sequence ID" value="GEO10837.1"/>
    <property type="molecule type" value="Genomic_DNA"/>
</dbReference>
<evidence type="ECO:0000256" key="4">
    <source>
        <dbReference type="ARBA" id="ARBA00022679"/>
    </source>
</evidence>
<keyword evidence="15" id="KW-0233">DNA recombination</keyword>
<comment type="caution">
    <text evidence="23">The sequence shown here is derived from an EMBL/GenBank/DDBJ whole genome shotgun (WGS) entry which is preliminary data.</text>
</comment>
<dbReference type="Pfam" id="PF01068">
    <property type="entry name" value="DNA_ligase_A_M"/>
    <property type="match status" value="1"/>
</dbReference>
<keyword evidence="11" id="KW-0269">Exonuclease</keyword>
<dbReference type="GO" id="GO:0003887">
    <property type="term" value="F:DNA-directed DNA polymerase activity"/>
    <property type="evidence" value="ECO:0007669"/>
    <property type="project" value="UniProtKB-KW"/>
</dbReference>
<dbReference type="Gene3D" id="3.30.1490.70">
    <property type="match status" value="1"/>
</dbReference>
<dbReference type="GO" id="GO:0004527">
    <property type="term" value="F:exonuclease activity"/>
    <property type="evidence" value="ECO:0007669"/>
    <property type="project" value="UniProtKB-KW"/>
</dbReference>
<keyword evidence="9" id="KW-0227">DNA damage</keyword>
<dbReference type="PANTHER" id="PTHR42705">
    <property type="entry name" value="BIFUNCTIONAL NON-HOMOLOGOUS END JOINING PROTEIN LIGD"/>
    <property type="match status" value="1"/>
</dbReference>
<evidence type="ECO:0000256" key="20">
    <source>
        <dbReference type="ARBA" id="ARBA00034003"/>
    </source>
</evidence>
<dbReference type="AlphaFoldDB" id="A0A512BG71"/>
<dbReference type="GO" id="GO:0006281">
    <property type="term" value="P:DNA repair"/>
    <property type="evidence" value="ECO:0007669"/>
    <property type="project" value="UniProtKB-KW"/>
</dbReference>
<dbReference type="InterPro" id="IPR012310">
    <property type="entry name" value="DNA_ligase_ATP-dep_cent"/>
</dbReference>
<keyword evidence="5" id="KW-0548">Nucleotidyltransferase</keyword>
<evidence type="ECO:0000256" key="17">
    <source>
        <dbReference type="ARBA" id="ARBA00023211"/>
    </source>
</evidence>
<evidence type="ECO:0000313" key="23">
    <source>
        <dbReference type="EMBL" id="GEO10837.1"/>
    </source>
</evidence>
<evidence type="ECO:0000256" key="13">
    <source>
        <dbReference type="ARBA" id="ARBA00022932"/>
    </source>
</evidence>
<comment type="cofactor">
    <cofactor evidence="1">
        <name>Mn(2+)</name>
        <dbReference type="ChEBI" id="CHEBI:29035"/>
    </cofactor>
</comment>
<dbReference type="InterPro" id="IPR012340">
    <property type="entry name" value="NA-bd_OB-fold"/>
</dbReference>
<organism evidence="23 24">
    <name type="scientific">Segetibacter aerophilus</name>
    <dbReference type="NCBI Taxonomy" id="670293"/>
    <lineage>
        <taxon>Bacteria</taxon>
        <taxon>Pseudomonadati</taxon>
        <taxon>Bacteroidota</taxon>
        <taxon>Chitinophagia</taxon>
        <taxon>Chitinophagales</taxon>
        <taxon>Chitinophagaceae</taxon>
        <taxon>Segetibacter</taxon>
    </lineage>
</organism>
<dbReference type="SUPFAM" id="SSF56091">
    <property type="entry name" value="DNA ligase/mRNA capping enzyme, catalytic domain"/>
    <property type="match status" value="1"/>
</dbReference>
<keyword evidence="14" id="KW-0238">DNA-binding</keyword>
<keyword evidence="6" id="KW-0540">Nuclease</keyword>
<dbReference type="InterPro" id="IPR052171">
    <property type="entry name" value="NHEJ_LigD"/>
</dbReference>
<gene>
    <name evidence="23" type="ORF">SAE01_33330</name>
</gene>
<dbReference type="Proteomes" id="UP000321513">
    <property type="component" value="Unassembled WGS sequence"/>
</dbReference>
<keyword evidence="17" id="KW-0464">Manganese</keyword>
<protein>
    <recommendedName>
        <fullName evidence="2">DNA ligase (ATP)</fullName>
        <ecNumber evidence="2">6.5.1.1</ecNumber>
    </recommendedName>
    <alternativeName>
        <fullName evidence="19">NHEJ DNA polymerase</fullName>
    </alternativeName>
</protein>
<dbReference type="Pfam" id="PF21686">
    <property type="entry name" value="LigD_Prim-Pol"/>
    <property type="match status" value="1"/>
</dbReference>
<evidence type="ECO:0000256" key="6">
    <source>
        <dbReference type="ARBA" id="ARBA00022722"/>
    </source>
</evidence>
<dbReference type="GO" id="GO:0006310">
    <property type="term" value="P:DNA recombination"/>
    <property type="evidence" value="ECO:0007669"/>
    <property type="project" value="UniProtKB-KW"/>
</dbReference>
<evidence type="ECO:0000256" key="1">
    <source>
        <dbReference type="ARBA" id="ARBA00001936"/>
    </source>
</evidence>
<dbReference type="SUPFAM" id="SSF50249">
    <property type="entry name" value="Nucleic acid-binding proteins"/>
    <property type="match status" value="1"/>
</dbReference>
<evidence type="ECO:0000313" key="24">
    <source>
        <dbReference type="Proteomes" id="UP000321513"/>
    </source>
</evidence>
<dbReference type="CDD" id="cd07906">
    <property type="entry name" value="Adenylation_DNA_ligase_LigD_LigC"/>
    <property type="match status" value="1"/>
</dbReference>
<keyword evidence="8" id="KW-0547">Nucleotide-binding</keyword>
<evidence type="ECO:0000256" key="9">
    <source>
        <dbReference type="ARBA" id="ARBA00022763"/>
    </source>
</evidence>
<reference evidence="23 24" key="1">
    <citation type="submission" date="2019-07" db="EMBL/GenBank/DDBJ databases">
        <title>Whole genome shotgun sequence of Segetibacter aerophilus NBRC 106135.</title>
        <authorList>
            <person name="Hosoyama A."/>
            <person name="Uohara A."/>
            <person name="Ohji S."/>
            <person name="Ichikawa N."/>
        </authorList>
    </citation>
    <scope>NUCLEOTIDE SEQUENCE [LARGE SCALE GENOMIC DNA]</scope>
    <source>
        <strain evidence="23 24">NBRC 106135</strain>
    </source>
</reference>
<dbReference type="EC" id="6.5.1.1" evidence="2"/>
<dbReference type="Gene3D" id="3.90.920.10">
    <property type="entry name" value="DNA primase, PRIM domain"/>
    <property type="match status" value="1"/>
</dbReference>
<dbReference type="Gene3D" id="2.40.50.140">
    <property type="entry name" value="Nucleic acid-binding proteins"/>
    <property type="match status" value="1"/>
</dbReference>
<evidence type="ECO:0000256" key="14">
    <source>
        <dbReference type="ARBA" id="ARBA00023125"/>
    </source>
</evidence>
<dbReference type="InterPro" id="IPR012309">
    <property type="entry name" value="DNA_ligase_ATP-dep_C"/>
</dbReference>
<feature type="compositionally biased region" description="Basic and acidic residues" evidence="21">
    <location>
        <begin position="370"/>
        <end position="399"/>
    </location>
</feature>
<comment type="catalytic activity">
    <reaction evidence="20">
        <text>ATP + (deoxyribonucleotide)n-3'-hydroxyl + 5'-phospho-(deoxyribonucleotide)m = (deoxyribonucleotide)n+m + AMP + diphosphate.</text>
        <dbReference type="EC" id="6.5.1.1"/>
    </reaction>
</comment>
<keyword evidence="18" id="KW-0511">Multifunctional enzyme</keyword>
<evidence type="ECO:0000259" key="22">
    <source>
        <dbReference type="PROSITE" id="PS50160"/>
    </source>
</evidence>
<dbReference type="CDD" id="cd04865">
    <property type="entry name" value="LigD_Pol_like_2"/>
    <property type="match status" value="1"/>
</dbReference>
<dbReference type="CDD" id="cd07971">
    <property type="entry name" value="OBF_DNA_ligase_LigD"/>
    <property type="match status" value="1"/>
</dbReference>
<evidence type="ECO:0000256" key="21">
    <source>
        <dbReference type="SAM" id="MobiDB-lite"/>
    </source>
</evidence>
<dbReference type="Gene3D" id="3.30.470.30">
    <property type="entry name" value="DNA ligase/mRNA capping enzyme"/>
    <property type="match status" value="1"/>
</dbReference>
<keyword evidence="24" id="KW-1185">Reference proteome</keyword>
<dbReference type="NCBIfam" id="TIGR02778">
    <property type="entry name" value="ligD_pol"/>
    <property type="match status" value="1"/>
</dbReference>
<feature type="region of interest" description="Disordered" evidence="21">
    <location>
        <begin position="329"/>
        <end position="348"/>
    </location>
</feature>
<dbReference type="Pfam" id="PF04679">
    <property type="entry name" value="DNA_ligase_A_C"/>
    <property type="match status" value="1"/>
</dbReference>
<accession>A0A512BG71</accession>
<evidence type="ECO:0000256" key="11">
    <source>
        <dbReference type="ARBA" id="ARBA00022839"/>
    </source>
</evidence>
<evidence type="ECO:0000256" key="2">
    <source>
        <dbReference type="ARBA" id="ARBA00012727"/>
    </source>
</evidence>
<keyword evidence="13" id="KW-0239">DNA-directed DNA polymerase</keyword>
<sequence>MADTTSTRKLEEFIPAMLAKDTDTPFSKEDWIYEMKWDGYRAIAEVNKGKVKLYSRNGNSFLSNYPDVVDALSKLKVNAVFDGEVVVLNEEGNPDFQKLQHYEQFRNYPLQYYIFDLLELNGKKLYSTPLIERKKLLEETLPKDDVIKYSDHIEERGEDFFEIIKQRNLEGMMAKKKSSEYYPGNRSADWLKIKHHKSDEAIIAGFTAPRGGRKYFGALVLGSFVDGKLTYIGHTGSGFDTSLLKEISAKLQPLIIEKSPFAEKVKTNMPVTWVEPKYVCEIKFTEWTSDGKLRHPIFLRLREDKDIKDVNTQFINANKMEITDTVEIEEEENIEETPVKKSPKKAAVKEAAPKKEVLKKVASKASKAPAKSEEIKKAKGAKKSEANKPKKTEEKPAVKDVVKNEKERIYTFGKAQVKATNITKIYFPDEGITKGEVLEYYERMAPLIIPYLKDRPESLFRTPNGINQKGFFHKDAGDEAPSWVKHIPLYSDSVKKDIDYILCNDAATLVYLANLGCIEINPWHSRVKSLDNPDYLIIDIDPSDNNTFEQVIEAANVVKQIFDQAGAMSICKTSGASGLHIYVPLGGKYNYDQAKDFANIVCMLASAQIPEFTTLERSLTKRSKDKIYMDYLQNRKGQTIACVYSLRPKKGATVSTPLDWSEVKSGLTPQAFTIKTIHKRIEKKGDLFAPMLDAKNAIDLVSCIERLGG</sequence>
<evidence type="ECO:0000256" key="16">
    <source>
        <dbReference type="ARBA" id="ARBA00023204"/>
    </source>
</evidence>
<evidence type="ECO:0000256" key="7">
    <source>
        <dbReference type="ARBA" id="ARBA00022723"/>
    </source>
</evidence>
<feature type="domain" description="ATP-dependent DNA ligase family profile" evidence="22">
    <location>
        <begin position="103"/>
        <end position="248"/>
    </location>
</feature>
<dbReference type="InterPro" id="IPR014146">
    <property type="entry name" value="LigD_ligase_dom"/>
</dbReference>
<keyword evidence="7" id="KW-0479">Metal-binding</keyword>
<evidence type="ECO:0000256" key="15">
    <source>
        <dbReference type="ARBA" id="ARBA00023172"/>
    </source>
</evidence>
<dbReference type="NCBIfam" id="TIGR02779">
    <property type="entry name" value="NHEJ_ligase_lig"/>
    <property type="match status" value="1"/>
</dbReference>
<evidence type="ECO:0000256" key="19">
    <source>
        <dbReference type="ARBA" id="ARBA00029943"/>
    </source>
</evidence>
<keyword evidence="10" id="KW-0378">Hydrolase</keyword>
<dbReference type="RefSeq" id="WP_170234182.1">
    <property type="nucleotide sequence ID" value="NZ_BJYT01000013.1"/>
</dbReference>
<dbReference type="PROSITE" id="PS50160">
    <property type="entry name" value="DNA_LIGASE_A3"/>
    <property type="match status" value="1"/>
</dbReference>
<evidence type="ECO:0000256" key="10">
    <source>
        <dbReference type="ARBA" id="ARBA00022801"/>
    </source>
</evidence>
<name>A0A512BG71_9BACT</name>
<dbReference type="GO" id="GO:0046872">
    <property type="term" value="F:metal ion binding"/>
    <property type="evidence" value="ECO:0007669"/>
    <property type="project" value="UniProtKB-KW"/>
</dbReference>
<keyword evidence="16" id="KW-0234">DNA repair</keyword>
<dbReference type="GO" id="GO:0003677">
    <property type="term" value="F:DNA binding"/>
    <property type="evidence" value="ECO:0007669"/>
    <property type="project" value="UniProtKB-KW"/>
</dbReference>
<evidence type="ECO:0000256" key="12">
    <source>
        <dbReference type="ARBA" id="ARBA00022840"/>
    </source>
</evidence>
<keyword evidence="12" id="KW-0067">ATP-binding</keyword>
<dbReference type="InterPro" id="IPR014145">
    <property type="entry name" value="LigD_pol_dom"/>
</dbReference>
<keyword evidence="4" id="KW-0808">Transferase</keyword>
<keyword evidence="3" id="KW-0436">Ligase</keyword>
<evidence type="ECO:0000256" key="18">
    <source>
        <dbReference type="ARBA" id="ARBA00023268"/>
    </source>
</evidence>
<proteinExistence type="predicted"/>
<evidence type="ECO:0000256" key="5">
    <source>
        <dbReference type="ARBA" id="ARBA00022695"/>
    </source>
</evidence>
<dbReference type="GO" id="GO:0003910">
    <property type="term" value="F:DNA ligase (ATP) activity"/>
    <property type="evidence" value="ECO:0007669"/>
    <property type="project" value="UniProtKB-EC"/>
</dbReference>